<evidence type="ECO:0000256" key="7">
    <source>
        <dbReference type="ARBA" id="ARBA00023136"/>
    </source>
</evidence>
<dbReference type="InterPro" id="IPR056785">
    <property type="entry name" value="YkcA/B-like_C"/>
</dbReference>
<feature type="domain" description="Glycosyltransferase RgtA/B/C/D-like" evidence="9">
    <location>
        <begin position="73"/>
        <end position="231"/>
    </location>
</feature>
<evidence type="ECO:0000256" key="5">
    <source>
        <dbReference type="ARBA" id="ARBA00022692"/>
    </source>
</evidence>
<feature type="transmembrane region" description="Helical" evidence="8">
    <location>
        <begin position="354"/>
        <end position="374"/>
    </location>
</feature>
<dbReference type="PANTHER" id="PTHR33908:SF3">
    <property type="entry name" value="UNDECAPRENYL PHOSPHATE-ALPHA-4-AMINO-4-DEOXY-L-ARABINOSE ARABINOSYL TRANSFERASE"/>
    <property type="match status" value="1"/>
</dbReference>
<dbReference type="GO" id="GO:0005886">
    <property type="term" value="C:plasma membrane"/>
    <property type="evidence" value="ECO:0007669"/>
    <property type="project" value="UniProtKB-SubCell"/>
</dbReference>
<dbReference type="InterPro" id="IPR038731">
    <property type="entry name" value="RgtA/B/C-like"/>
</dbReference>
<feature type="transmembrane region" description="Helical" evidence="8">
    <location>
        <begin position="303"/>
        <end position="320"/>
    </location>
</feature>
<feature type="transmembrane region" description="Helical" evidence="8">
    <location>
        <begin position="192"/>
        <end position="211"/>
    </location>
</feature>
<protein>
    <submittedName>
        <fullName evidence="11">4-amino-4-deoxy-L-arabinose transferase-like glycosyltransferase</fullName>
    </submittedName>
</protein>
<feature type="transmembrane region" description="Helical" evidence="8">
    <location>
        <begin position="148"/>
        <end position="165"/>
    </location>
</feature>
<proteinExistence type="predicted"/>
<dbReference type="GO" id="GO:0010041">
    <property type="term" value="P:response to iron(III) ion"/>
    <property type="evidence" value="ECO:0007669"/>
    <property type="project" value="TreeGrafter"/>
</dbReference>
<feature type="transmembrane region" description="Helical" evidence="8">
    <location>
        <begin position="381"/>
        <end position="400"/>
    </location>
</feature>
<evidence type="ECO:0000313" key="11">
    <source>
        <dbReference type="EMBL" id="MBB4681971.1"/>
    </source>
</evidence>
<evidence type="ECO:0000256" key="4">
    <source>
        <dbReference type="ARBA" id="ARBA00022679"/>
    </source>
</evidence>
<dbReference type="EMBL" id="JACHMH010000001">
    <property type="protein sequence ID" value="MBB4681971.1"/>
    <property type="molecule type" value="Genomic_DNA"/>
</dbReference>
<dbReference type="InterPro" id="IPR050297">
    <property type="entry name" value="LipidA_mod_glycosyltrf_83"/>
</dbReference>
<sequence>MSASTVVPEPATARWSRPALAAVLGLAAVLYTWGLSANGYANTYYSAAVLSATKSWSAFFYGSLDAGNFITVDKPPLALWVQALSARVFGFSGWSILLPQALAGIAAVAIVHHVTKRSFGPTAGILAALALTLTPVTVAVTRHNNPDTLLVLLLTLAAWALSNALRSGRLLPLLASALAIGLAFNTKMLQAYLLVPAAAAAYLIGVTGPWWRKLLRLALAGVVLLGVSLSWLLAVDAIAPADRPYIGSSTDNTVSELLFGYNGLGRLFGQNRVGSPGLTVGGGGAGNASGWDRLLTGEVGGQIAWLFPLALAGLLAAFVLRRHRAELVLWGGWLLTTVVVFSTAAGIWHTYYTVALAPPLAVVLGLGGTALWRLHQTRSHWAWLLPVSLALTGFWAATLLGRTPAYLPWLPITVVLLALAAAITLAIPLLGKRLTRRTTALALTAGLVAALAGPAAYAITPLTTTTSVTFPIAQPATTATARPGGFGEADGPDTAALNHIQAEYRNQRWALAVVGALVAAPVILDTGLPVMAIGGFNGNDPAPTATQLQNYVHSGQLRFVWTSGESTVRQFGGTTGTGATVVNQALSWVTANCALVPGTGQLYDCYTATRTS</sequence>
<keyword evidence="12" id="KW-1185">Reference proteome</keyword>
<gene>
    <name evidence="11" type="ORF">HNR67_008089</name>
</gene>
<reference evidence="11 12" key="1">
    <citation type="submission" date="2020-08" db="EMBL/GenBank/DDBJ databases">
        <title>Sequencing the genomes of 1000 actinobacteria strains.</title>
        <authorList>
            <person name="Klenk H.-P."/>
        </authorList>
    </citation>
    <scope>NUCLEOTIDE SEQUENCE [LARGE SCALE GENOMIC DNA]</scope>
    <source>
        <strain evidence="11 12">DSM 44230</strain>
    </source>
</reference>
<dbReference type="GO" id="GO:0016763">
    <property type="term" value="F:pentosyltransferase activity"/>
    <property type="evidence" value="ECO:0007669"/>
    <property type="project" value="TreeGrafter"/>
</dbReference>
<evidence type="ECO:0000256" key="6">
    <source>
        <dbReference type="ARBA" id="ARBA00022989"/>
    </source>
</evidence>
<dbReference type="Pfam" id="PF24878">
    <property type="entry name" value="YkcB_C"/>
    <property type="match status" value="1"/>
</dbReference>
<evidence type="ECO:0000256" key="2">
    <source>
        <dbReference type="ARBA" id="ARBA00022475"/>
    </source>
</evidence>
<keyword evidence="4 11" id="KW-0808">Transferase</keyword>
<keyword evidence="5 8" id="KW-0812">Transmembrane</keyword>
<dbReference type="Pfam" id="PF13231">
    <property type="entry name" value="PMT_2"/>
    <property type="match status" value="1"/>
</dbReference>
<comment type="subcellular location">
    <subcellularLocation>
        <location evidence="1">Cell membrane</location>
        <topology evidence="1">Multi-pass membrane protein</topology>
    </subcellularLocation>
</comment>
<evidence type="ECO:0000259" key="10">
    <source>
        <dbReference type="Pfam" id="PF24878"/>
    </source>
</evidence>
<feature type="domain" description="Putative mannosyltransferase YkcA/B-like C-terminal" evidence="10">
    <location>
        <begin position="498"/>
        <end position="592"/>
    </location>
</feature>
<dbReference type="RefSeq" id="WP_185008927.1">
    <property type="nucleotide sequence ID" value="NZ_BAAAUI010000034.1"/>
</dbReference>
<keyword evidence="6 8" id="KW-1133">Transmembrane helix</keyword>
<accession>A0A7W7CIS2</accession>
<dbReference type="GO" id="GO:0009103">
    <property type="term" value="P:lipopolysaccharide biosynthetic process"/>
    <property type="evidence" value="ECO:0007669"/>
    <property type="project" value="UniProtKB-ARBA"/>
</dbReference>
<name>A0A7W7CIS2_9PSEU</name>
<evidence type="ECO:0000259" key="9">
    <source>
        <dbReference type="Pfam" id="PF13231"/>
    </source>
</evidence>
<keyword evidence="7 8" id="KW-0472">Membrane</keyword>
<keyword evidence="2" id="KW-1003">Cell membrane</keyword>
<feature type="transmembrane region" description="Helical" evidence="8">
    <location>
        <begin position="123"/>
        <end position="142"/>
    </location>
</feature>
<feature type="transmembrane region" description="Helical" evidence="8">
    <location>
        <begin position="15"/>
        <end position="33"/>
    </location>
</feature>
<keyword evidence="3" id="KW-0328">Glycosyltransferase</keyword>
<evidence type="ECO:0000256" key="8">
    <source>
        <dbReference type="SAM" id="Phobius"/>
    </source>
</evidence>
<feature type="transmembrane region" description="Helical" evidence="8">
    <location>
        <begin position="84"/>
        <end position="111"/>
    </location>
</feature>
<dbReference type="Proteomes" id="UP000533598">
    <property type="component" value="Unassembled WGS sequence"/>
</dbReference>
<feature type="transmembrane region" description="Helical" evidence="8">
    <location>
        <begin position="218"/>
        <end position="239"/>
    </location>
</feature>
<dbReference type="AlphaFoldDB" id="A0A7W7CIS2"/>
<feature type="transmembrane region" description="Helical" evidence="8">
    <location>
        <begin position="327"/>
        <end position="348"/>
    </location>
</feature>
<evidence type="ECO:0000256" key="3">
    <source>
        <dbReference type="ARBA" id="ARBA00022676"/>
    </source>
</evidence>
<organism evidence="11 12">
    <name type="scientific">Crossiella cryophila</name>
    <dbReference type="NCBI Taxonomy" id="43355"/>
    <lineage>
        <taxon>Bacteria</taxon>
        <taxon>Bacillati</taxon>
        <taxon>Actinomycetota</taxon>
        <taxon>Actinomycetes</taxon>
        <taxon>Pseudonocardiales</taxon>
        <taxon>Pseudonocardiaceae</taxon>
        <taxon>Crossiella</taxon>
    </lineage>
</organism>
<feature type="transmembrane region" description="Helical" evidence="8">
    <location>
        <begin position="406"/>
        <end position="427"/>
    </location>
</feature>
<dbReference type="PANTHER" id="PTHR33908">
    <property type="entry name" value="MANNOSYLTRANSFERASE YKCB-RELATED"/>
    <property type="match status" value="1"/>
</dbReference>
<evidence type="ECO:0000256" key="1">
    <source>
        <dbReference type="ARBA" id="ARBA00004651"/>
    </source>
</evidence>
<comment type="caution">
    <text evidence="11">The sequence shown here is derived from an EMBL/GenBank/DDBJ whole genome shotgun (WGS) entry which is preliminary data.</text>
</comment>
<feature type="transmembrane region" description="Helical" evidence="8">
    <location>
        <begin position="439"/>
        <end position="459"/>
    </location>
</feature>
<evidence type="ECO:0000313" key="12">
    <source>
        <dbReference type="Proteomes" id="UP000533598"/>
    </source>
</evidence>